<dbReference type="PANTHER" id="PTHR38781">
    <property type="entry name" value="ANTITOXIN DINJ-RELATED"/>
    <property type="match status" value="1"/>
</dbReference>
<evidence type="ECO:0000313" key="4">
    <source>
        <dbReference type="Proteomes" id="UP001476282"/>
    </source>
</evidence>
<protein>
    <submittedName>
        <fullName evidence="3">Uncharacterized protein</fullName>
    </submittedName>
</protein>
<keyword evidence="2" id="KW-1277">Toxin-antitoxin system</keyword>
<accession>A0ABP9US91</accession>
<comment type="caution">
    <text evidence="3">The sequence shown here is derived from an EMBL/GenBank/DDBJ whole genome shotgun (WGS) entry which is preliminary data.</text>
</comment>
<keyword evidence="4" id="KW-1185">Reference proteome</keyword>
<dbReference type="InterPro" id="IPR013321">
    <property type="entry name" value="Arc_rbn_hlx_hlx"/>
</dbReference>
<evidence type="ECO:0000313" key="3">
    <source>
        <dbReference type="EMBL" id="GAA5484224.1"/>
    </source>
</evidence>
<reference evidence="3 4" key="1">
    <citation type="submission" date="2024-02" db="EMBL/GenBank/DDBJ databases">
        <title>Haloferula sargassicola NBRC 104335.</title>
        <authorList>
            <person name="Ichikawa N."/>
            <person name="Katano-Makiyama Y."/>
            <person name="Hidaka K."/>
        </authorList>
    </citation>
    <scope>NUCLEOTIDE SEQUENCE [LARGE SCALE GENOMIC DNA]</scope>
    <source>
        <strain evidence="3 4">NBRC 104335</strain>
    </source>
</reference>
<dbReference type="Pfam" id="PF04221">
    <property type="entry name" value="RelB"/>
    <property type="match status" value="1"/>
</dbReference>
<name>A0ABP9US91_9BACT</name>
<dbReference type="Gene3D" id="1.10.1220.10">
    <property type="entry name" value="Met repressor-like"/>
    <property type="match status" value="1"/>
</dbReference>
<dbReference type="EMBL" id="BAABRI010000022">
    <property type="protein sequence ID" value="GAA5484224.1"/>
    <property type="molecule type" value="Genomic_DNA"/>
</dbReference>
<gene>
    <name evidence="3" type="ORF">Hsar01_03465</name>
</gene>
<comment type="similarity">
    <text evidence="1">Belongs to the RelB/DinJ antitoxin family.</text>
</comment>
<organism evidence="3 4">
    <name type="scientific">Haloferula sargassicola</name>
    <dbReference type="NCBI Taxonomy" id="490096"/>
    <lineage>
        <taxon>Bacteria</taxon>
        <taxon>Pseudomonadati</taxon>
        <taxon>Verrucomicrobiota</taxon>
        <taxon>Verrucomicrobiia</taxon>
        <taxon>Verrucomicrobiales</taxon>
        <taxon>Verrucomicrobiaceae</taxon>
        <taxon>Haloferula</taxon>
    </lineage>
</organism>
<dbReference type="PANTHER" id="PTHR38781:SF1">
    <property type="entry name" value="ANTITOXIN DINJ-RELATED"/>
    <property type="match status" value="1"/>
</dbReference>
<evidence type="ECO:0000256" key="1">
    <source>
        <dbReference type="ARBA" id="ARBA00010562"/>
    </source>
</evidence>
<dbReference type="InterPro" id="IPR007337">
    <property type="entry name" value="RelB/DinJ"/>
</dbReference>
<sequence>MAQLCYISAMKDAVVRARVASDLKKEAEDILDGLGLTSADAIRMLLTQIRLRRGLPFPVTLPTDNDDLLVGGAMRQAAMEL</sequence>
<evidence type="ECO:0000256" key="2">
    <source>
        <dbReference type="ARBA" id="ARBA00022649"/>
    </source>
</evidence>
<dbReference type="NCBIfam" id="TIGR02384">
    <property type="entry name" value="RelB_DinJ"/>
    <property type="match status" value="1"/>
</dbReference>
<proteinExistence type="inferred from homology"/>
<dbReference type="Proteomes" id="UP001476282">
    <property type="component" value="Unassembled WGS sequence"/>
</dbReference>